<dbReference type="Proteomes" id="UP000727907">
    <property type="component" value="Unassembled WGS sequence"/>
</dbReference>
<dbReference type="PANTHER" id="PTHR43611:SF3">
    <property type="entry name" value="FLAVIN MONONUCLEOTIDE HYDROLASE 1, CHLOROPLATIC"/>
    <property type="match status" value="1"/>
</dbReference>
<evidence type="ECO:0000313" key="1">
    <source>
        <dbReference type="EMBL" id="MBU8876977.1"/>
    </source>
</evidence>
<dbReference type="SFLD" id="SFLDG01129">
    <property type="entry name" value="C1.5:_HAD__Beta-PGM__Phosphata"/>
    <property type="match status" value="1"/>
</dbReference>
<evidence type="ECO:0000313" key="2">
    <source>
        <dbReference type="Proteomes" id="UP000727907"/>
    </source>
</evidence>
<dbReference type="EMBL" id="JAHOPB010000003">
    <property type="protein sequence ID" value="MBU8876977.1"/>
    <property type="molecule type" value="Genomic_DNA"/>
</dbReference>
<dbReference type="NCBIfam" id="TIGR01509">
    <property type="entry name" value="HAD-SF-IA-v3"/>
    <property type="match status" value="1"/>
</dbReference>
<name>A0ABS6ITD8_9HYPH</name>
<organism evidence="1 2">
    <name type="scientific">Reyranella humidisoli</name>
    <dbReference type="NCBI Taxonomy" id="2849149"/>
    <lineage>
        <taxon>Bacteria</taxon>
        <taxon>Pseudomonadati</taxon>
        <taxon>Pseudomonadota</taxon>
        <taxon>Alphaproteobacteria</taxon>
        <taxon>Hyphomicrobiales</taxon>
        <taxon>Reyranellaceae</taxon>
        <taxon>Reyranella</taxon>
    </lineage>
</organism>
<dbReference type="GO" id="GO:0016787">
    <property type="term" value="F:hydrolase activity"/>
    <property type="evidence" value="ECO:0007669"/>
    <property type="project" value="UniProtKB-KW"/>
</dbReference>
<dbReference type="InterPro" id="IPR006439">
    <property type="entry name" value="HAD-SF_hydro_IA"/>
</dbReference>
<keyword evidence="1" id="KW-0378">Hydrolase</keyword>
<gene>
    <name evidence="1" type="ORF">KQ910_24605</name>
</gene>
<accession>A0ABS6ITD8</accession>
<dbReference type="PANTHER" id="PTHR43611">
    <property type="entry name" value="ALPHA-D-GLUCOSE 1-PHOSPHATE PHOSPHATASE"/>
    <property type="match status" value="1"/>
</dbReference>
<sequence length="207" mass="23202">MSASPILVLDIDGVVSLAQPGSPNPWYATLKEDWGLDHDTELAPGFFLKPEFMEVLRGRLDLYVALHEYFETKGLADRLEEFVSYWFEKDSDIDRGVLAQADAWRKRTGGRVFAATNQEHHRIAYLRDELGLGAHFDEIVYSAALGVCKPDRVFYTNAQARMGVTVAQSILFVDDKASNVDGARMAGWRAMLYRGPESLERALAGWG</sequence>
<dbReference type="SFLD" id="SFLDS00003">
    <property type="entry name" value="Haloacid_Dehalogenase"/>
    <property type="match status" value="1"/>
</dbReference>
<proteinExistence type="predicted"/>
<reference evidence="1 2" key="1">
    <citation type="submission" date="2021-06" db="EMBL/GenBank/DDBJ databases">
        <authorList>
            <person name="Lee D.H."/>
        </authorList>
    </citation>
    <scope>NUCLEOTIDE SEQUENCE [LARGE SCALE GENOMIC DNA]</scope>
    <source>
        <strain evidence="1 2">MMS21-HV4-11</strain>
    </source>
</reference>
<protein>
    <submittedName>
        <fullName evidence="1">HAD-IA family hydrolase</fullName>
    </submittedName>
</protein>
<keyword evidence="2" id="KW-1185">Reference proteome</keyword>
<dbReference type="RefSeq" id="WP_216966300.1">
    <property type="nucleotide sequence ID" value="NZ_JAHOPB010000003.1"/>
</dbReference>
<comment type="caution">
    <text evidence="1">The sequence shown here is derived from an EMBL/GenBank/DDBJ whole genome shotgun (WGS) entry which is preliminary data.</text>
</comment>
<dbReference type="Pfam" id="PF00702">
    <property type="entry name" value="Hydrolase"/>
    <property type="match status" value="1"/>
</dbReference>